<dbReference type="Gramene" id="KZM86170">
    <property type="protein sequence ID" value="KZM86170"/>
    <property type="gene ID" value="DCAR_023304"/>
</dbReference>
<gene>
    <name evidence="11" type="ORF">DCAR_023304</name>
</gene>
<dbReference type="EMBL" id="LNRQ01000007">
    <property type="protein sequence ID" value="KZM86170.1"/>
    <property type="molecule type" value="Genomic_DNA"/>
</dbReference>
<proteinExistence type="inferred from homology"/>
<evidence type="ECO:0000256" key="2">
    <source>
        <dbReference type="ARBA" id="ARBA00008834"/>
    </source>
</evidence>
<reference evidence="11" key="1">
    <citation type="journal article" date="2016" name="Nat. Genet.">
        <title>A high-quality carrot genome assembly provides new insights into carotenoid accumulation and asterid genome evolution.</title>
        <authorList>
            <person name="Iorizzo M."/>
            <person name="Ellison S."/>
            <person name="Senalik D."/>
            <person name="Zeng P."/>
            <person name="Satapoomin P."/>
            <person name="Huang J."/>
            <person name="Bowman M."/>
            <person name="Iovene M."/>
            <person name="Sanseverino W."/>
            <person name="Cavagnaro P."/>
            <person name="Yildiz M."/>
            <person name="Macko-Podgorni A."/>
            <person name="Moranska E."/>
            <person name="Grzebelus E."/>
            <person name="Grzebelus D."/>
            <person name="Ashrafi H."/>
            <person name="Zheng Z."/>
            <person name="Cheng S."/>
            <person name="Spooner D."/>
            <person name="Van Deynze A."/>
            <person name="Simon P."/>
        </authorList>
    </citation>
    <scope>NUCLEOTIDE SEQUENCE [LARGE SCALE GENOMIC DNA]</scope>
    <source>
        <tissue evidence="11">Leaf</tissue>
    </source>
</reference>
<keyword evidence="4" id="KW-0964">Secreted</keyword>
<dbReference type="STRING" id="79200.A0A161ZJP5"/>
<dbReference type="InterPro" id="IPR012334">
    <property type="entry name" value="Pectin_lyas_fold"/>
</dbReference>
<name>A0A161ZJP5_DAUCS</name>
<keyword evidence="3" id="KW-0134">Cell wall</keyword>
<dbReference type="InterPro" id="IPR000743">
    <property type="entry name" value="Glyco_hydro_28"/>
</dbReference>
<evidence type="ECO:0000256" key="9">
    <source>
        <dbReference type="SAM" id="MobiDB-lite"/>
    </source>
</evidence>
<comment type="caution">
    <text evidence="11">The sequence shown here is derived from an EMBL/GenBank/DDBJ whole genome shotgun (WGS) entry which is preliminary data.</text>
</comment>
<dbReference type="Gene3D" id="2.160.20.10">
    <property type="entry name" value="Single-stranded right-handed beta-helix, Pectin lyase-like"/>
    <property type="match status" value="2"/>
</dbReference>
<evidence type="ECO:0000313" key="11">
    <source>
        <dbReference type="EMBL" id="KZM86170.1"/>
    </source>
</evidence>
<evidence type="ECO:0000256" key="4">
    <source>
        <dbReference type="ARBA" id="ARBA00022525"/>
    </source>
</evidence>
<feature type="signal peptide" evidence="10">
    <location>
        <begin position="1"/>
        <end position="30"/>
    </location>
</feature>
<dbReference type="PANTHER" id="PTHR31375">
    <property type="match status" value="1"/>
</dbReference>
<organism evidence="11">
    <name type="scientific">Daucus carota subsp. sativus</name>
    <name type="common">Carrot</name>
    <dbReference type="NCBI Taxonomy" id="79200"/>
    <lineage>
        <taxon>Eukaryota</taxon>
        <taxon>Viridiplantae</taxon>
        <taxon>Streptophyta</taxon>
        <taxon>Embryophyta</taxon>
        <taxon>Tracheophyta</taxon>
        <taxon>Spermatophyta</taxon>
        <taxon>Magnoliopsida</taxon>
        <taxon>eudicotyledons</taxon>
        <taxon>Gunneridae</taxon>
        <taxon>Pentapetalae</taxon>
        <taxon>asterids</taxon>
        <taxon>campanulids</taxon>
        <taxon>Apiales</taxon>
        <taxon>Apiaceae</taxon>
        <taxon>Apioideae</taxon>
        <taxon>Scandiceae</taxon>
        <taxon>Daucinae</taxon>
        <taxon>Daucus</taxon>
        <taxon>Daucus sect. Daucus</taxon>
    </lineage>
</organism>
<comment type="subcellular location">
    <subcellularLocation>
        <location evidence="1">Secreted</location>
        <location evidence="1">Cell wall</location>
    </subcellularLocation>
</comment>
<sequence>MAILSRTGTRSIAFVLCLAWFFCQFKVGLAKGLHKVPDPSGAHPAAPLGGHQKPPGPLPAGPGAQHKTHGAARLGTIFNVLQFGARSGARQSQSQPFVRTWRAACDFNGPASVVVPPGVFTLAETVFQGPCKGPPPTSITVQIQGTLKAVGDPSEYSDKYWISVEHVNGLLITGSGTIDGSGPSVWKYDDCKGNTNCASLPSSMYFNEVQNAQIKGLRFLDSMGFHMHISNCAEFSIIGVHINAPRDSPNTDGMHISRSSKVKVLRTTIGTGDDCISIGQGAVDVTPSLVKLSDITYEDIRGTSSTPTAVSLSCSPGAACDNLMLNNINLQPKIPTMRLDATCTNAKVKYIGCQFPPPCAPHPP</sequence>
<dbReference type="GO" id="GO:0004650">
    <property type="term" value="F:polygalacturonase activity"/>
    <property type="evidence" value="ECO:0007669"/>
    <property type="project" value="InterPro"/>
</dbReference>
<dbReference type="Pfam" id="PF00295">
    <property type="entry name" value="Glyco_hydro_28"/>
    <property type="match status" value="2"/>
</dbReference>
<keyword evidence="7" id="KW-0961">Cell wall biogenesis/degradation</keyword>
<comment type="similarity">
    <text evidence="2 8">Belongs to the glycosyl hydrolase 28 family.</text>
</comment>
<evidence type="ECO:0008006" key="12">
    <source>
        <dbReference type="Google" id="ProtNLM"/>
    </source>
</evidence>
<evidence type="ECO:0000256" key="3">
    <source>
        <dbReference type="ARBA" id="ARBA00022512"/>
    </source>
</evidence>
<dbReference type="GO" id="GO:0005975">
    <property type="term" value="P:carbohydrate metabolic process"/>
    <property type="evidence" value="ECO:0007669"/>
    <property type="project" value="InterPro"/>
</dbReference>
<keyword evidence="6 8" id="KW-0326">Glycosidase</keyword>
<evidence type="ECO:0000256" key="7">
    <source>
        <dbReference type="ARBA" id="ARBA00023316"/>
    </source>
</evidence>
<dbReference type="SUPFAM" id="SSF51126">
    <property type="entry name" value="Pectin lyase-like"/>
    <property type="match status" value="1"/>
</dbReference>
<dbReference type="GO" id="GO:0071555">
    <property type="term" value="P:cell wall organization"/>
    <property type="evidence" value="ECO:0007669"/>
    <property type="project" value="UniProtKB-KW"/>
</dbReference>
<evidence type="ECO:0000256" key="5">
    <source>
        <dbReference type="ARBA" id="ARBA00022801"/>
    </source>
</evidence>
<keyword evidence="10" id="KW-0732">Signal</keyword>
<evidence type="ECO:0000256" key="6">
    <source>
        <dbReference type="ARBA" id="ARBA00023295"/>
    </source>
</evidence>
<feature type="region of interest" description="Disordered" evidence="9">
    <location>
        <begin position="40"/>
        <end position="68"/>
    </location>
</feature>
<protein>
    <recommendedName>
        <fullName evidence="12">Polygalacturonase</fullName>
    </recommendedName>
</protein>
<evidence type="ECO:0000256" key="1">
    <source>
        <dbReference type="ARBA" id="ARBA00004191"/>
    </source>
</evidence>
<keyword evidence="5 8" id="KW-0378">Hydrolase</keyword>
<feature type="chain" id="PRO_5007830423" description="Polygalacturonase" evidence="10">
    <location>
        <begin position="31"/>
        <end position="364"/>
    </location>
</feature>
<dbReference type="InterPro" id="IPR011050">
    <property type="entry name" value="Pectin_lyase_fold/virulence"/>
</dbReference>
<dbReference type="AlphaFoldDB" id="A0A161ZJP5"/>
<evidence type="ECO:0000256" key="10">
    <source>
        <dbReference type="SAM" id="SignalP"/>
    </source>
</evidence>
<evidence type="ECO:0000256" key="8">
    <source>
        <dbReference type="RuleBase" id="RU361169"/>
    </source>
</evidence>
<accession>A0A161ZJP5</accession>